<dbReference type="Proteomes" id="UP000035740">
    <property type="component" value="Unassembled WGS sequence"/>
</dbReference>
<keyword evidence="4" id="KW-1185">Reference proteome</keyword>
<evidence type="ECO:0000313" key="4">
    <source>
        <dbReference type="Proteomes" id="UP000035740"/>
    </source>
</evidence>
<sequence>MATSAFKSTSKRPSTSSSTARNKQQPRNQQNPTQKVPIRRSRSVTPFSRTHLDSTSEFKNKTDNPLFWVDGSPQSEEDFDGVKVNNVSKIEIPKFIDLNSVNVKGSCSSNGGSESRRGRPVCRGETKVSGIGRSLSRVDTARRRRSSSRGNFANSESEREQNSESRNFRSENKISSAHSAFLEGRKKLARSASDLSEVLKGRNTWSSQHPASETSDDCAISLSGSQIPHWDDVVSTSSISEAEEKTIKPVLEEKATLRNNSDFIHSGIISDIGPDMENSNAVELVRDIREEFVWELEECEERARRLRAELAAEEHREIELNKILDDIVPEPKTPLVQRTRAVRKASHERKKMSRHLEDEALAYFDECVSISTFDDSDFSSLEDLSSNMVSIDGPGRERGGLPGVPNRSSIDCSFGSQDDMQRTLLLQGNEGSNSSAKHSCNNNYVNTSSLNNSSGTKPQFSFTPTPSATNSFKDDISNYVKNFSKVSGNESSNSHTVRLNHKNTEDYNCEYPMEKLVLDRVTFRNRIESGSILLCGGGVGVSLAPFSSVLW</sequence>
<dbReference type="Gramene" id="KMS98049">
    <property type="protein sequence ID" value="KMS98049"/>
    <property type="gene ID" value="BVRB_4g096060"/>
</dbReference>
<dbReference type="PANTHER" id="PTHR34466:SF3">
    <property type="entry name" value="OS11G0129800 PROTEIN"/>
    <property type="match status" value="1"/>
</dbReference>
<dbReference type="PANTHER" id="PTHR34466">
    <property type="entry name" value="OS11G0129800 PROTEIN"/>
    <property type="match status" value="1"/>
</dbReference>
<gene>
    <name evidence="3" type="ORF">BVRB_4g096060</name>
</gene>
<proteinExistence type="predicted"/>
<dbReference type="OrthoDB" id="660305at2759"/>
<feature type="compositionally biased region" description="Basic and acidic residues" evidence="2">
    <location>
        <begin position="156"/>
        <end position="172"/>
    </location>
</feature>
<evidence type="ECO:0000313" key="3">
    <source>
        <dbReference type="EMBL" id="KMS98049.1"/>
    </source>
</evidence>
<evidence type="ECO:0000256" key="1">
    <source>
        <dbReference type="SAM" id="Coils"/>
    </source>
</evidence>
<feature type="compositionally biased region" description="Basic and acidic residues" evidence="2">
    <location>
        <begin position="50"/>
        <end position="62"/>
    </location>
</feature>
<protein>
    <submittedName>
        <fullName evidence="3">Uncharacterized protein</fullName>
    </submittedName>
</protein>
<organism evidence="3 4">
    <name type="scientific">Beta vulgaris subsp. vulgaris</name>
    <name type="common">Beet</name>
    <dbReference type="NCBI Taxonomy" id="3555"/>
    <lineage>
        <taxon>Eukaryota</taxon>
        <taxon>Viridiplantae</taxon>
        <taxon>Streptophyta</taxon>
        <taxon>Embryophyta</taxon>
        <taxon>Tracheophyta</taxon>
        <taxon>Spermatophyta</taxon>
        <taxon>Magnoliopsida</taxon>
        <taxon>eudicotyledons</taxon>
        <taxon>Gunneridae</taxon>
        <taxon>Pentapetalae</taxon>
        <taxon>Caryophyllales</taxon>
        <taxon>Chenopodiaceae</taxon>
        <taxon>Betoideae</taxon>
        <taxon>Beta</taxon>
    </lineage>
</organism>
<dbReference type="AlphaFoldDB" id="A0A0J8B9T0"/>
<dbReference type="KEGG" id="bvg:104907615"/>
<name>A0A0J8B9T0_BETVV</name>
<accession>A0A0J8B9T0</accession>
<feature type="coiled-coil region" evidence="1">
    <location>
        <begin position="289"/>
        <end position="316"/>
    </location>
</feature>
<dbReference type="eggNOG" id="ENOG502QSPX">
    <property type="taxonomic scope" value="Eukaryota"/>
</dbReference>
<evidence type="ECO:0000256" key="2">
    <source>
        <dbReference type="SAM" id="MobiDB-lite"/>
    </source>
</evidence>
<keyword evidence="1" id="KW-0175">Coiled coil</keyword>
<feature type="region of interest" description="Disordered" evidence="2">
    <location>
        <begin position="1"/>
        <end position="79"/>
    </location>
</feature>
<feature type="region of interest" description="Disordered" evidence="2">
    <location>
        <begin position="102"/>
        <end position="172"/>
    </location>
</feature>
<feature type="compositionally biased region" description="Low complexity" evidence="2">
    <location>
        <begin position="7"/>
        <end position="35"/>
    </location>
</feature>
<dbReference type="EMBL" id="KQ090270">
    <property type="protein sequence ID" value="KMS98049.1"/>
    <property type="molecule type" value="Genomic_DNA"/>
</dbReference>
<dbReference type="OMA" id="DNPLFCT"/>
<feature type="compositionally biased region" description="Basic and acidic residues" evidence="2">
    <location>
        <begin position="114"/>
        <end position="126"/>
    </location>
</feature>
<reference evidence="3 4" key="1">
    <citation type="journal article" date="2014" name="Nature">
        <title>The genome of the recently domesticated crop plant sugar beet (Beta vulgaris).</title>
        <authorList>
            <person name="Dohm J.C."/>
            <person name="Minoche A.E."/>
            <person name="Holtgrawe D."/>
            <person name="Capella-Gutierrez S."/>
            <person name="Zakrzewski F."/>
            <person name="Tafer H."/>
            <person name="Rupp O."/>
            <person name="Sorensen T.R."/>
            <person name="Stracke R."/>
            <person name="Reinhardt R."/>
            <person name="Goesmann A."/>
            <person name="Kraft T."/>
            <person name="Schulz B."/>
            <person name="Stadler P.F."/>
            <person name="Schmidt T."/>
            <person name="Gabaldon T."/>
            <person name="Lehrach H."/>
            <person name="Weisshaar B."/>
            <person name="Himmelbauer H."/>
        </authorList>
    </citation>
    <scope>NUCLEOTIDE SEQUENCE [LARGE SCALE GENOMIC DNA]</scope>
    <source>
        <tissue evidence="3">Taproot</tissue>
    </source>
</reference>